<sequence length="855" mass="96906">MASTADFDDEAIDDEHFDDSALIFPPEVQEAIDQVLPSNDPLDRPDFNPVDYINTLFPTEQSLANIDDVVGKIRLKIRKLDEEIGTVVRGQTNVGENGRQALEEAQKAIQELFSKIKDIKDKAEKSEEMVKEITRDIKQLDHAKRHLTSSIITLNHLHMLVGGVDSLTTLTRRRQYLEVANLLQGVLNVLEHFDRYMAIPQIKQLSDKVKQIQAELGTQITADFEESFQGPAAKYGPSNLKQLAEACLVVNVLDPKVKRDILGWFVKLQLSEYTVLFAEDQDVAWLDKIDRRYAWIKRTLVSFEEKFGHIFPVEWEISERICIEFCEITRRELSKIMAKRATEIDVKLLLFAIQRTSNFESLIAKRFTGITLQENLPTKVAITPVMSPTNPFEEASSPYEPSNPFENENAESVEEPKVLGPKPPVSPFDGIISKCFEQHLNIYIESQDRNLAELICRFIEDFRQHGSLRVEGEEGSNVLPSCADLFVFYKKCMVQCSQLSTGQPMLDLTKTFQKYLKEYAHRVLLNNLPKMSSQSANLSSASGLIQSILKEGEVAKFTEEEQCRACSILCTAEYCMETTQQLESKLKEKVDPALAIHIDLNAEQDLFHNVISNCIQLLVQDLDSACEPALTAMSKMSWSTVETVGDQSGYVTAITSHLKQNLPIIRDNLASSRKYFTQFCVKFANTFIPKFITHMYRCKPVSTVAAEQLLLDTHSLKTVLQDLPSLGSRVLRKAPASFTKIVNKGMTKAEMVLKMVMSPHEPAQAFVDNYMRLLTDSDLAEFQKVLEMKALKRSEQNTLMELYKARIPTHNATVHNEVQRNNQSIATFSSMTASTTPDGESSRIRRLEKLIKKRL</sequence>
<dbReference type="InterPro" id="IPR031745">
    <property type="entry name" value="Vps53_C"/>
</dbReference>
<feature type="coiled-coil region" evidence="8">
    <location>
        <begin position="102"/>
        <end position="143"/>
    </location>
</feature>
<keyword evidence="7" id="KW-0472">Membrane</keyword>
<evidence type="ECO:0000256" key="3">
    <source>
        <dbReference type="ARBA" id="ARBA00008628"/>
    </source>
</evidence>
<feature type="domain" description="Vps53 N-terminal" evidence="10">
    <location>
        <begin position="45"/>
        <end position="462"/>
    </location>
</feature>
<evidence type="ECO:0000259" key="10">
    <source>
        <dbReference type="Pfam" id="PF04100"/>
    </source>
</evidence>
<dbReference type="PANTHER" id="PTHR12820:SF0">
    <property type="entry name" value="VACUOLAR PROTEIN SORTING-ASSOCIATED PROTEIN 53 HOMOLOG"/>
    <property type="match status" value="1"/>
</dbReference>
<evidence type="ECO:0000256" key="8">
    <source>
        <dbReference type="SAM" id="Coils"/>
    </source>
</evidence>
<keyword evidence="6" id="KW-0333">Golgi apparatus</keyword>
<evidence type="ECO:0000313" key="13">
    <source>
        <dbReference type="RefSeq" id="XP_029653035.1"/>
    </source>
</evidence>
<evidence type="ECO:0000256" key="5">
    <source>
        <dbReference type="ARBA" id="ARBA00022753"/>
    </source>
</evidence>
<dbReference type="GO" id="GO:0010008">
    <property type="term" value="C:endosome membrane"/>
    <property type="evidence" value="ECO:0007669"/>
    <property type="project" value="UniProtKB-SubCell"/>
</dbReference>
<name>A0A6P7TT09_9MOLL</name>
<comment type="subcellular location">
    <subcellularLocation>
        <location evidence="2">Endosome membrane</location>
        <topology evidence="2">Peripheral membrane protein</topology>
    </subcellularLocation>
    <subcellularLocation>
        <location evidence="1">Golgi apparatus</location>
        <location evidence="1">trans-Golgi network membrane</location>
        <topology evidence="1">Peripheral membrane protein</topology>
    </subcellularLocation>
</comment>
<evidence type="ECO:0000256" key="7">
    <source>
        <dbReference type="ARBA" id="ARBA00023136"/>
    </source>
</evidence>
<dbReference type="InterPro" id="IPR038260">
    <property type="entry name" value="Vps53_C_sf"/>
</dbReference>
<keyword evidence="8" id="KW-0175">Coiled coil</keyword>
<dbReference type="RefSeq" id="XP_029653035.1">
    <property type="nucleotide sequence ID" value="XM_029797175.2"/>
</dbReference>
<comment type="similarity">
    <text evidence="3">Belongs to the VPS53 family.</text>
</comment>
<dbReference type="Pfam" id="PF16854">
    <property type="entry name" value="VPS53_C"/>
    <property type="match status" value="1"/>
</dbReference>
<dbReference type="GO" id="GO:0005829">
    <property type="term" value="C:cytosol"/>
    <property type="evidence" value="ECO:0007669"/>
    <property type="project" value="GOC"/>
</dbReference>
<dbReference type="GO" id="GO:0000938">
    <property type="term" value="C:GARP complex"/>
    <property type="evidence" value="ECO:0007669"/>
    <property type="project" value="InterPro"/>
</dbReference>
<evidence type="ECO:0000256" key="2">
    <source>
        <dbReference type="ARBA" id="ARBA00004481"/>
    </source>
</evidence>
<dbReference type="Gene3D" id="1.10.357.110">
    <property type="entry name" value="Vacuolar protein sorting-associated protein 53, C-terminus"/>
    <property type="match status" value="1"/>
</dbReference>
<keyword evidence="12" id="KW-1185">Reference proteome</keyword>
<dbReference type="Proteomes" id="UP000515154">
    <property type="component" value="Linkage group LG29"/>
</dbReference>
<keyword evidence="5" id="KW-0967">Endosome</keyword>
<organism evidence="12 13">
    <name type="scientific">Octopus sinensis</name>
    <name type="common">East Asian common octopus</name>
    <dbReference type="NCBI Taxonomy" id="2607531"/>
    <lineage>
        <taxon>Eukaryota</taxon>
        <taxon>Metazoa</taxon>
        <taxon>Spiralia</taxon>
        <taxon>Lophotrochozoa</taxon>
        <taxon>Mollusca</taxon>
        <taxon>Cephalopoda</taxon>
        <taxon>Coleoidea</taxon>
        <taxon>Octopodiformes</taxon>
        <taxon>Octopoda</taxon>
        <taxon>Incirrata</taxon>
        <taxon>Octopodidae</taxon>
        <taxon>Octopus</taxon>
    </lineage>
</organism>
<evidence type="ECO:0000259" key="11">
    <source>
        <dbReference type="Pfam" id="PF16854"/>
    </source>
</evidence>
<protein>
    <recommendedName>
        <fullName evidence="4">Vacuolar protein sorting-associated protein 53 homolog</fullName>
    </recommendedName>
</protein>
<gene>
    <name evidence="13" type="primary">LOC115226176</name>
</gene>
<reference evidence="13" key="1">
    <citation type="submission" date="2025-08" db="UniProtKB">
        <authorList>
            <consortium name="RefSeq"/>
        </authorList>
    </citation>
    <scope>IDENTIFICATION</scope>
</reference>
<dbReference type="Pfam" id="PF04100">
    <property type="entry name" value="Vps53_N"/>
    <property type="match status" value="1"/>
</dbReference>
<evidence type="ECO:0000256" key="6">
    <source>
        <dbReference type="ARBA" id="ARBA00023034"/>
    </source>
</evidence>
<dbReference type="InterPro" id="IPR039766">
    <property type="entry name" value="Vps53"/>
</dbReference>
<evidence type="ECO:0000313" key="12">
    <source>
        <dbReference type="Proteomes" id="UP000515154"/>
    </source>
</evidence>
<proteinExistence type="inferred from homology"/>
<dbReference type="GO" id="GO:0042147">
    <property type="term" value="P:retrograde transport, endosome to Golgi"/>
    <property type="evidence" value="ECO:0007669"/>
    <property type="project" value="InterPro"/>
</dbReference>
<accession>A0A6P7TT09</accession>
<dbReference type="PANTHER" id="PTHR12820">
    <property type="entry name" value="VACUOLAR SORTING PROTEIN 53"/>
    <property type="match status" value="1"/>
</dbReference>
<evidence type="ECO:0000256" key="9">
    <source>
        <dbReference type="SAM" id="MobiDB-lite"/>
    </source>
</evidence>
<dbReference type="KEGG" id="osn:115226176"/>
<feature type="region of interest" description="Disordered" evidence="9">
    <location>
        <begin position="391"/>
        <end position="419"/>
    </location>
</feature>
<evidence type="ECO:0000256" key="1">
    <source>
        <dbReference type="ARBA" id="ARBA00004150"/>
    </source>
</evidence>
<dbReference type="AlphaFoldDB" id="A0A6P7TT09"/>
<evidence type="ECO:0000256" key="4">
    <source>
        <dbReference type="ARBA" id="ARBA00014103"/>
    </source>
</evidence>
<feature type="domain" description="Vps53 C-terminal" evidence="11">
    <location>
        <begin position="707"/>
        <end position="790"/>
    </location>
</feature>
<dbReference type="InterPro" id="IPR007234">
    <property type="entry name" value="Vps53_N"/>
</dbReference>